<dbReference type="GeneID" id="64671048"/>
<protein>
    <submittedName>
        <fullName evidence="2">Uncharacterized protein</fullName>
    </submittedName>
</protein>
<comment type="caution">
    <text evidence="2">The sequence shown here is derived from an EMBL/GenBank/DDBJ whole genome shotgun (WGS) entry which is preliminary data.</text>
</comment>
<dbReference type="EMBL" id="JABBWK010000013">
    <property type="protein sequence ID" value="KAG1903422.1"/>
    <property type="molecule type" value="Genomic_DNA"/>
</dbReference>
<dbReference type="Proteomes" id="UP001195769">
    <property type="component" value="Unassembled WGS sequence"/>
</dbReference>
<feature type="compositionally biased region" description="Polar residues" evidence="1">
    <location>
        <begin position="370"/>
        <end position="392"/>
    </location>
</feature>
<keyword evidence="3" id="KW-1185">Reference proteome</keyword>
<dbReference type="RefSeq" id="XP_041228997.1">
    <property type="nucleotide sequence ID" value="XM_041376750.1"/>
</dbReference>
<sequence>MPEADIPGKKKGQGCSTWATRTKFKFLDACATEWQESLDNNSSTSFYTSVTRLWVKKYGWYFDYWSDLEEDIEDPADDDLDFADGADGKEELTKCNNYFDVMHVWYHHHYRKAQTAITNNNMEMALNTLGNFAPKPPRKPRILQFYSANFYNDCIKHAAEFEIMKKLNEYKVQLREWERMWRPESQNFRDEVETKMKEEHRIALEAYESGVQVMSAVTPTAQDYHNNISQAAAFLQPLADAIQKQFGMATSILMVGPIPSLKGRIEMRSVHSGATNAALPQLWPQFDPDRFTAVSQSMVKFGEHVFSNIDEASSDCVARALSSSPIADNEDPSVNAPVDHITPTATVPPASSTVRELSSSHILTPEDEPQCNSQEGSSNAARNTSPPASLSDITPLAPPTITPEVSPSIVGSPPTPVPSVDSLANPTATVPAEEPKFDLSGKSIPLTKCPKDFKIWFHGSRKDFLPKNFNEFVSGMVAWWTAIQPDDRECDSQGAHMRETQDADWSRLRKAGRNGMYLIVVGLMWWHNMISNNKTMGEWLAIVEDVSWVLESMVATHIDECVSPTPSPPSPLTVHCGKCKITVVESTNGVSTRSKRARAT</sequence>
<feature type="region of interest" description="Disordered" evidence="1">
    <location>
        <begin position="324"/>
        <end position="441"/>
    </location>
</feature>
<accession>A0AAD4ECE9</accession>
<evidence type="ECO:0000313" key="3">
    <source>
        <dbReference type="Proteomes" id="UP001195769"/>
    </source>
</evidence>
<reference evidence="2" key="1">
    <citation type="journal article" date="2020" name="New Phytol.">
        <title>Comparative genomics reveals dynamic genome evolution in host specialist ectomycorrhizal fungi.</title>
        <authorList>
            <person name="Lofgren L.A."/>
            <person name="Nguyen N.H."/>
            <person name="Vilgalys R."/>
            <person name="Ruytinx J."/>
            <person name="Liao H.L."/>
            <person name="Branco S."/>
            <person name="Kuo A."/>
            <person name="LaButti K."/>
            <person name="Lipzen A."/>
            <person name="Andreopoulos W."/>
            <person name="Pangilinan J."/>
            <person name="Riley R."/>
            <person name="Hundley H."/>
            <person name="Na H."/>
            <person name="Barry K."/>
            <person name="Grigoriev I.V."/>
            <person name="Stajich J.E."/>
            <person name="Kennedy P.G."/>
        </authorList>
    </citation>
    <scope>NUCLEOTIDE SEQUENCE</scope>
    <source>
        <strain evidence="2">FC203</strain>
    </source>
</reference>
<evidence type="ECO:0000313" key="2">
    <source>
        <dbReference type="EMBL" id="KAG1903422.1"/>
    </source>
</evidence>
<dbReference type="AlphaFoldDB" id="A0AAD4ECE9"/>
<feature type="compositionally biased region" description="Low complexity" evidence="1">
    <location>
        <begin position="342"/>
        <end position="354"/>
    </location>
</feature>
<proteinExistence type="predicted"/>
<name>A0AAD4ECE9_9AGAM</name>
<gene>
    <name evidence="2" type="ORF">F5891DRAFT_977985</name>
</gene>
<evidence type="ECO:0000256" key="1">
    <source>
        <dbReference type="SAM" id="MobiDB-lite"/>
    </source>
</evidence>
<organism evidence="2 3">
    <name type="scientific">Suillus fuscotomentosus</name>
    <dbReference type="NCBI Taxonomy" id="1912939"/>
    <lineage>
        <taxon>Eukaryota</taxon>
        <taxon>Fungi</taxon>
        <taxon>Dikarya</taxon>
        <taxon>Basidiomycota</taxon>
        <taxon>Agaricomycotina</taxon>
        <taxon>Agaricomycetes</taxon>
        <taxon>Agaricomycetidae</taxon>
        <taxon>Boletales</taxon>
        <taxon>Suillineae</taxon>
        <taxon>Suillaceae</taxon>
        <taxon>Suillus</taxon>
    </lineage>
</organism>